<name>A0A8E0RZ05_9TREM</name>
<organism evidence="3 4">
    <name type="scientific">Fasciolopsis buskii</name>
    <dbReference type="NCBI Taxonomy" id="27845"/>
    <lineage>
        <taxon>Eukaryota</taxon>
        <taxon>Metazoa</taxon>
        <taxon>Spiralia</taxon>
        <taxon>Lophotrochozoa</taxon>
        <taxon>Platyhelminthes</taxon>
        <taxon>Trematoda</taxon>
        <taxon>Digenea</taxon>
        <taxon>Plagiorchiida</taxon>
        <taxon>Echinostomata</taxon>
        <taxon>Echinostomatoidea</taxon>
        <taxon>Fasciolidae</taxon>
        <taxon>Fasciolopsis</taxon>
    </lineage>
</organism>
<dbReference type="GO" id="GO:0005829">
    <property type="term" value="C:cytosol"/>
    <property type="evidence" value="ECO:0007669"/>
    <property type="project" value="TreeGrafter"/>
</dbReference>
<reference evidence="3" key="1">
    <citation type="submission" date="2019-05" db="EMBL/GenBank/DDBJ databases">
        <title>Annotation for the trematode Fasciolopsis buski.</title>
        <authorList>
            <person name="Choi Y.-J."/>
        </authorList>
    </citation>
    <scope>NUCLEOTIDE SEQUENCE</scope>
    <source>
        <strain evidence="3">HT</strain>
        <tissue evidence="3">Whole worm</tissue>
    </source>
</reference>
<evidence type="ECO:0000256" key="2">
    <source>
        <dbReference type="ARBA" id="ARBA00018951"/>
    </source>
</evidence>
<dbReference type="Proteomes" id="UP000728185">
    <property type="component" value="Unassembled WGS sequence"/>
</dbReference>
<dbReference type="PANTHER" id="PTHR21021:SF16">
    <property type="entry name" value="TIP41-LIKE PROTEIN"/>
    <property type="match status" value="1"/>
</dbReference>
<keyword evidence="4" id="KW-1185">Reference proteome</keyword>
<proteinExistence type="inferred from homology"/>
<protein>
    <recommendedName>
        <fullName evidence="2">TIP41-like protein</fullName>
    </recommendedName>
</protein>
<dbReference type="Pfam" id="PF04176">
    <property type="entry name" value="TIP41"/>
    <property type="match status" value="1"/>
</dbReference>
<dbReference type="InterPro" id="IPR007303">
    <property type="entry name" value="TIP41-like"/>
</dbReference>
<dbReference type="OrthoDB" id="10253878at2759"/>
<sequence>MNDVMTTASPGPKVSTFETSAWSITLTEHHILKSLGEERKKFESQLSLPNLPEMIFDKNSLRITCKNPNGPAISFNTPDALAGVNSKEIPLELPVAKDWREARINQEESWDQPKPYDWTFTTPYNGTLSGPWNIVPDENGLDMALLQRREPILFYADTTLYEDELGDNGVSMLNVKFRAMNSGFFLLQRFFLRVDSGLVRCFDTRLQWRAHDNYLIRAVRQAESSSWTPEMMGIKLPEADRVCDKVIKNYSEKLFPLAA</sequence>
<evidence type="ECO:0000313" key="3">
    <source>
        <dbReference type="EMBL" id="KAA0195073.1"/>
    </source>
</evidence>
<dbReference type="PANTHER" id="PTHR21021">
    <property type="entry name" value="GAF/PUTATIVE CYTOSKELETAL PROTEIN"/>
    <property type="match status" value="1"/>
</dbReference>
<dbReference type="InterPro" id="IPR051330">
    <property type="entry name" value="Phosphatase_reg/MetRdx"/>
</dbReference>
<dbReference type="EMBL" id="LUCM01003951">
    <property type="protein sequence ID" value="KAA0195073.1"/>
    <property type="molecule type" value="Genomic_DNA"/>
</dbReference>
<comment type="caution">
    <text evidence="3">The sequence shown here is derived from an EMBL/GenBank/DDBJ whole genome shotgun (WGS) entry which is preliminary data.</text>
</comment>
<evidence type="ECO:0000313" key="4">
    <source>
        <dbReference type="Proteomes" id="UP000728185"/>
    </source>
</evidence>
<evidence type="ECO:0000256" key="1">
    <source>
        <dbReference type="ARBA" id="ARBA00006658"/>
    </source>
</evidence>
<comment type="similarity">
    <text evidence="1">Belongs to the TIP41 family.</text>
</comment>
<accession>A0A8E0RZ05</accession>
<dbReference type="GO" id="GO:0031929">
    <property type="term" value="P:TOR signaling"/>
    <property type="evidence" value="ECO:0007669"/>
    <property type="project" value="TreeGrafter"/>
</dbReference>
<gene>
    <name evidence="3" type="ORF">FBUS_06302</name>
</gene>
<dbReference type="AlphaFoldDB" id="A0A8E0RZ05"/>